<keyword evidence="2" id="KW-1185">Reference proteome</keyword>
<comment type="caution">
    <text evidence="1">The sequence shown here is derived from an EMBL/GenBank/DDBJ whole genome shotgun (WGS) entry which is preliminary data.</text>
</comment>
<organism evidence="1 2">
    <name type="scientific">Ambrosiozyma monospora</name>
    <name type="common">Yeast</name>
    <name type="synonym">Endomycopsis monosporus</name>
    <dbReference type="NCBI Taxonomy" id="43982"/>
    <lineage>
        <taxon>Eukaryota</taxon>
        <taxon>Fungi</taxon>
        <taxon>Dikarya</taxon>
        <taxon>Ascomycota</taxon>
        <taxon>Saccharomycotina</taxon>
        <taxon>Pichiomycetes</taxon>
        <taxon>Pichiales</taxon>
        <taxon>Pichiaceae</taxon>
        <taxon>Ambrosiozyma</taxon>
    </lineage>
</organism>
<name>A0ACB5SXY1_AMBMO</name>
<sequence>MPGVKNLIIGLVKDNIPIWICTSSTVVKYHQKTTHLQKELFDLFDGNVVTGDDERLNGRGKPEPDIWWLGLSLLNEKLGFKDEKSKIKIDECLIFEDSVHGFKSGKAAGGFVICVPDSRQLELLTTEDIHALVGKENENGVLLDSLQDFNRRAYL</sequence>
<accession>A0ACB5SXY1</accession>
<evidence type="ECO:0000313" key="1">
    <source>
        <dbReference type="EMBL" id="GME76393.1"/>
    </source>
</evidence>
<gene>
    <name evidence="1" type="ORF">Amon02_000258300</name>
</gene>
<reference evidence="1" key="1">
    <citation type="submission" date="2023-04" db="EMBL/GenBank/DDBJ databases">
        <title>Ambrosiozyma monospora NBRC 10751.</title>
        <authorList>
            <person name="Ichikawa N."/>
            <person name="Sato H."/>
            <person name="Tonouchi N."/>
        </authorList>
    </citation>
    <scope>NUCLEOTIDE SEQUENCE</scope>
    <source>
        <strain evidence="1">NBRC 10751</strain>
    </source>
</reference>
<dbReference type="Proteomes" id="UP001165064">
    <property type="component" value="Unassembled WGS sequence"/>
</dbReference>
<protein>
    <submittedName>
        <fullName evidence="1">Unnamed protein product</fullName>
    </submittedName>
</protein>
<dbReference type="EMBL" id="BSXS01001509">
    <property type="protein sequence ID" value="GME76393.1"/>
    <property type="molecule type" value="Genomic_DNA"/>
</dbReference>
<evidence type="ECO:0000313" key="2">
    <source>
        <dbReference type="Proteomes" id="UP001165064"/>
    </source>
</evidence>
<proteinExistence type="predicted"/>